<evidence type="ECO:0000313" key="2">
    <source>
        <dbReference type="EMBL" id="KAG8377547.1"/>
    </source>
</evidence>
<dbReference type="EMBL" id="WHWC01000008">
    <property type="protein sequence ID" value="KAG8377547.1"/>
    <property type="molecule type" value="Genomic_DNA"/>
</dbReference>
<accession>A0AAV6XA90</accession>
<dbReference type="AlphaFoldDB" id="A0AAV6XA90"/>
<feature type="compositionally biased region" description="Basic residues" evidence="1">
    <location>
        <begin position="113"/>
        <end position="129"/>
    </location>
</feature>
<proteinExistence type="predicted"/>
<feature type="region of interest" description="Disordered" evidence="1">
    <location>
        <begin position="275"/>
        <end position="294"/>
    </location>
</feature>
<evidence type="ECO:0000313" key="3">
    <source>
        <dbReference type="Proteomes" id="UP000826271"/>
    </source>
</evidence>
<feature type="compositionally biased region" description="Basic and acidic residues" evidence="1">
    <location>
        <begin position="252"/>
        <end position="269"/>
    </location>
</feature>
<keyword evidence="3" id="KW-1185">Reference proteome</keyword>
<name>A0AAV6XA90_9LAMI</name>
<reference evidence="2" key="1">
    <citation type="submission" date="2019-10" db="EMBL/GenBank/DDBJ databases">
        <authorList>
            <person name="Zhang R."/>
            <person name="Pan Y."/>
            <person name="Wang J."/>
            <person name="Ma R."/>
            <person name="Yu S."/>
        </authorList>
    </citation>
    <scope>NUCLEOTIDE SEQUENCE</scope>
    <source>
        <strain evidence="2">LA-IB0</strain>
        <tissue evidence="2">Leaf</tissue>
    </source>
</reference>
<feature type="compositionally biased region" description="Basic and acidic residues" evidence="1">
    <location>
        <begin position="55"/>
        <end position="102"/>
    </location>
</feature>
<organism evidence="2 3">
    <name type="scientific">Buddleja alternifolia</name>
    <dbReference type="NCBI Taxonomy" id="168488"/>
    <lineage>
        <taxon>Eukaryota</taxon>
        <taxon>Viridiplantae</taxon>
        <taxon>Streptophyta</taxon>
        <taxon>Embryophyta</taxon>
        <taxon>Tracheophyta</taxon>
        <taxon>Spermatophyta</taxon>
        <taxon>Magnoliopsida</taxon>
        <taxon>eudicotyledons</taxon>
        <taxon>Gunneridae</taxon>
        <taxon>Pentapetalae</taxon>
        <taxon>asterids</taxon>
        <taxon>lamiids</taxon>
        <taxon>Lamiales</taxon>
        <taxon>Scrophulariaceae</taxon>
        <taxon>Buddlejeae</taxon>
        <taxon>Buddleja</taxon>
    </lineage>
</organism>
<feature type="compositionally biased region" description="Basic and acidic residues" evidence="1">
    <location>
        <begin position="30"/>
        <end position="47"/>
    </location>
</feature>
<sequence>MDEEEKRKEPSLPSDYVSLAQLQERWLQKQQEKKLKEKHEEEEKKQSEIATQNESKNHRGVKSDGHDEKLEGRRSIGDVPRRRIEKYGREIGAIDEKGKGKEIVIGGFGNGDKKKKKKKKKKKHYRKKEKSAAADGEKGNGAKNEKPVSEIKHYNEGFDGCEGLEIIPENEVKVGIRGVLNGENSGKERESGELKGIEESVSVNIVDVLPRNELRRGVPNVERMVVRGGYRRNGDNRGSSSYKTKRGYTGKQHTEVKLDSEKEMEDGKGYGKKWKEKRVSGDNREKDYSLKESDEVELNSGKKADNEMLEVSGEIDGTKGVERNNIISNRIEGEEGLNDNRVDMEKVENVVLAVDSGENGEKCEGGNELRRYRNWKGNNGRKYGGLKFNGWKGDNVRSRVEMNVGYSRRYDRPGRFENRRKMEQRDSGMVWVKKEDKLDAAEVDGSGNV</sequence>
<feature type="compositionally biased region" description="Basic and acidic residues" evidence="1">
    <location>
        <begin position="277"/>
        <end position="293"/>
    </location>
</feature>
<evidence type="ECO:0000256" key="1">
    <source>
        <dbReference type="SAM" id="MobiDB-lite"/>
    </source>
</evidence>
<dbReference type="Proteomes" id="UP000826271">
    <property type="component" value="Unassembled WGS sequence"/>
</dbReference>
<comment type="caution">
    <text evidence="2">The sequence shown here is derived from an EMBL/GenBank/DDBJ whole genome shotgun (WGS) entry which is preliminary data.</text>
</comment>
<gene>
    <name evidence="2" type="ORF">BUALT_Bualt08G0044500</name>
</gene>
<protein>
    <submittedName>
        <fullName evidence="2">Uncharacterized protein</fullName>
    </submittedName>
</protein>
<feature type="compositionally biased region" description="Basic and acidic residues" evidence="1">
    <location>
        <begin position="130"/>
        <end position="150"/>
    </location>
</feature>
<feature type="region of interest" description="Disordered" evidence="1">
    <location>
        <begin position="30"/>
        <end position="150"/>
    </location>
</feature>
<feature type="region of interest" description="Disordered" evidence="1">
    <location>
        <begin position="230"/>
        <end position="269"/>
    </location>
</feature>